<evidence type="ECO:0000313" key="2">
    <source>
        <dbReference type="EMBL" id="PRY00402.1"/>
    </source>
</evidence>
<proteinExistence type="predicted"/>
<accession>A0A2T0Q9B2</accession>
<sequence length="272" mass="29435">MTEVRLADPVRHEVDLVVEPRLHGWAPAEPDDADWMGEEQERTRYQDLPPAEERVDEPPQVRLPGRLSVGGPVVRRLTAQEAAGETDWAAFLAEEAERSEYFLLHLVLSFRPDRRSPPGGEPFADAAVGVLLHSPDAGPGEQPVAWSITPKSRSGPRTGEPARVVLNAKLVFVESTLEFSPGGGGAALTVVGMGERQSDPEWRFTARPEHPLVGDEHVAVVVKAPRGRALRASVQVSASVRRRRLGLVPVRAELPGLVRSADLRALAAGPVG</sequence>
<dbReference type="RefSeq" id="WP_106241637.1">
    <property type="nucleotide sequence ID" value="NZ_PVZC01000002.1"/>
</dbReference>
<evidence type="ECO:0000313" key="3">
    <source>
        <dbReference type="Proteomes" id="UP000237846"/>
    </source>
</evidence>
<dbReference type="AlphaFoldDB" id="A0A2T0Q9B2"/>
<comment type="caution">
    <text evidence="2">The sequence shown here is derived from an EMBL/GenBank/DDBJ whole genome shotgun (WGS) entry which is preliminary data.</text>
</comment>
<gene>
    <name evidence="2" type="ORF">CLV72_10231</name>
</gene>
<keyword evidence="3" id="KW-1185">Reference proteome</keyword>
<protein>
    <submittedName>
        <fullName evidence="2">Uncharacterized protein</fullName>
    </submittedName>
</protein>
<evidence type="ECO:0000256" key="1">
    <source>
        <dbReference type="SAM" id="MobiDB-lite"/>
    </source>
</evidence>
<name>A0A2T0Q9B2_9ACTN</name>
<dbReference type="Proteomes" id="UP000237846">
    <property type="component" value="Unassembled WGS sequence"/>
</dbReference>
<dbReference type="OrthoDB" id="4115692at2"/>
<feature type="region of interest" description="Disordered" evidence="1">
    <location>
        <begin position="136"/>
        <end position="160"/>
    </location>
</feature>
<organism evidence="2 3">
    <name type="scientific">Allonocardiopsis opalescens</name>
    <dbReference type="NCBI Taxonomy" id="1144618"/>
    <lineage>
        <taxon>Bacteria</taxon>
        <taxon>Bacillati</taxon>
        <taxon>Actinomycetota</taxon>
        <taxon>Actinomycetes</taxon>
        <taxon>Streptosporangiales</taxon>
        <taxon>Allonocardiopsis</taxon>
    </lineage>
</organism>
<feature type="region of interest" description="Disordered" evidence="1">
    <location>
        <begin position="25"/>
        <end position="67"/>
    </location>
</feature>
<feature type="compositionally biased region" description="Basic and acidic residues" evidence="1">
    <location>
        <begin position="39"/>
        <end position="59"/>
    </location>
</feature>
<reference evidence="2 3" key="1">
    <citation type="submission" date="2018-03" db="EMBL/GenBank/DDBJ databases">
        <title>Genomic Encyclopedia of Archaeal and Bacterial Type Strains, Phase II (KMG-II): from individual species to whole genera.</title>
        <authorList>
            <person name="Goeker M."/>
        </authorList>
    </citation>
    <scope>NUCLEOTIDE SEQUENCE [LARGE SCALE GENOMIC DNA]</scope>
    <source>
        <strain evidence="2 3">DSM 45601</strain>
    </source>
</reference>
<feature type="compositionally biased region" description="Acidic residues" evidence="1">
    <location>
        <begin position="29"/>
        <end position="38"/>
    </location>
</feature>
<dbReference type="EMBL" id="PVZC01000002">
    <property type="protein sequence ID" value="PRY00402.1"/>
    <property type="molecule type" value="Genomic_DNA"/>
</dbReference>